<feature type="compositionally biased region" description="Polar residues" evidence="1">
    <location>
        <begin position="110"/>
        <end position="123"/>
    </location>
</feature>
<dbReference type="AlphaFoldDB" id="A0A699K909"/>
<accession>A0A699K909</accession>
<feature type="non-terminal residue" evidence="2">
    <location>
        <position position="123"/>
    </location>
</feature>
<protein>
    <submittedName>
        <fullName evidence="2">Uncharacterized protein</fullName>
    </submittedName>
</protein>
<evidence type="ECO:0000256" key="1">
    <source>
        <dbReference type="SAM" id="MobiDB-lite"/>
    </source>
</evidence>
<feature type="non-terminal residue" evidence="2">
    <location>
        <position position="1"/>
    </location>
</feature>
<gene>
    <name evidence="2" type="ORF">Tci_654456</name>
</gene>
<proteinExistence type="predicted"/>
<organism evidence="2">
    <name type="scientific">Tanacetum cinerariifolium</name>
    <name type="common">Dalmatian daisy</name>
    <name type="synonym">Chrysanthemum cinerariifolium</name>
    <dbReference type="NCBI Taxonomy" id="118510"/>
    <lineage>
        <taxon>Eukaryota</taxon>
        <taxon>Viridiplantae</taxon>
        <taxon>Streptophyta</taxon>
        <taxon>Embryophyta</taxon>
        <taxon>Tracheophyta</taxon>
        <taxon>Spermatophyta</taxon>
        <taxon>Magnoliopsida</taxon>
        <taxon>eudicotyledons</taxon>
        <taxon>Gunneridae</taxon>
        <taxon>Pentapetalae</taxon>
        <taxon>asterids</taxon>
        <taxon>campanulids</taxon>
        <taxon>Asterales</taxon>
        <taxon>Asteraceae</taxon>
        <taxon>Asteroideae</taxon>
        <taxon>Anthemideae</taxon>
        <taxon>Anthemidinae</taxon>
        <taxon>Tanacetum</taxon>
    </lineage>
</organism>
<sequence length="123" mass="13774">SLSLVDEFVDDGILEREPRFDDEKADMQREVEESLKSVHDAHRGLLPQVVFREPNSGKFQPLLEAGPNPRVQIKGQAGSNPSDDTEPQPQSSYVVHARPNLKHMDLEATDVSTQQNPEQMNEG</sequence>
<comment type="caution">
    <text evidence="2">The sequence shown here is derived from an EMBL/GenBank/DDBJ whole genome shotgun (WGS) entry which is preliminary data.</text>
</comment>
<feature type="compositionally biased region" description="Polar residues" evidence="1">
    <location>
        <begin position="77"/>
        <end position="93"/>
    </location>
</feature>
<feature type="region of interest" description="Disordered" evidence="1">
    <location>
        <begin position="58"/>
        <end position="123"/>
    </location>
</feature>
<dbReference type="EMBL" id="BKCJ010495109">
    <property type="protein sequence ID" value="GFA82484.1"/>
    <property type="molecule type" value="Genomic_DNA"/>
</dbReference>
<reference evidence="2" key="1">
    <citation type="journal article" date="2019" name="Sci. Rep.">
        <title>Draft genome of Tanacetum cinerariifolium, the natural source of mosquito coil.</title>
        <authorList>
            <person name="Yamashiro T."/>
            <person name="Shiraishi A."/>
            <person name="Satake H."/>
            <person name="Nakayama K."/>
        </authorList>
    </citation>
    <scope>NUCLEOTIDE SEQUENCE</scope>
</reference>
<name>A0A699K909_TANCI</name>
<evidence type="ECO:0000313" key="2">
    <source>
        <dbReference type="EMBL" id="GFA82484.1"/>
    </source>
</evidence>